<evidence type="ECO:0000259" key="1">
    <source>
        <dbReference type="Pfam" id="PF14292"/>
    </source>
</evidence>
<accession>A0A2S7W8U7</accession>
<dbReference type="Gene3D" id="2.60.40.3620">
    <property type="match status" value="3"/>
</dbReference>
<evidence type="ECO:0000313" key="2">
    <source>
        <dbReference type="EMBL" id="PQJ74065.1"/>
    </source>
</evidence>
<dbReference type="AlphaFoldDB" id="A0A2S7W8U7"/>
<feature type="domain" description="SusE outer membrane protein" evidence="1">
    <location>
        <begin position="25"/>
        <end position="125"/>
    </location>
</feature>
<dbReference type="PROSITE" id="PS51257">
    <property type="entry name" value="PROKAR_LIPOPROTEIN"/>
    <property type="match status" value="1"/>
</dbReference>
<gene>
    <name evidence="2" type="ORF">BTO13_01705</name>
</gene>
<dbReference type="RefSeq" id="WP_105045218.1">
    <property type="nucleotide sequence ID" value="NZ_CP150662.1"/>
</dbReference>
<keyword evidence="3" id="KW-1185">Reference proteome</keyword>
<organism evidence="2 3">
    <name type="scientific">Polaribacter gangjinensis</name>
    <dbReference type="NCBI Taxonomy" id="574710"/>
    <lineage>
        <taxon>Bacteria</taxon>
        <taxon>Pseudomonadati</taxon>
        <taxon>Bacteroidota</taxon>
        <taxon>Flavobacteriia</taxon>
        <taxon>Flavobacteriales</taxon>
        <taxon>Flavobacteriaceae</taxon>
    </lineage>
</organism>
<protein>
    <recommendedName>
        <fullName evidence="1">SusE outer membrane protein domain-containing protein</fullName>
    </recommendedName>
</protein>
<sequence length="610" mass="65911">MNNFIKKLSYLILSFTLLLGSCDVEDSLVVTSPEPEFVLNTPGISTIFLNFALPDNPAFTINWKDDVNTGATYTIQMSLEPEFANPTTLGTTTTSNFSMTVNDFNNVLNSLNVTSFTNTAVYMRISTGSSISNTILFQVSKFAVQLPVFTSPNANDSFVLSDVNPDAVIATVTWDDPEITSVSTVAVTYQLQMAEAGTDFATVANLGETANKTIDLTHGALNTAVLDNNGVAGTAANFEFRIRATAKTAAGDLFRTSETLTLSITPYDVALPPALYVVGAGAVDAGWGWSSPVELLLQGKKWSGNINLSPDNGGNFRFFTDKALEWGSPSYNFPYFTDRGYTIDSNFENANDGDSNFRFIGTAGSYFLTIDTQTKTITLGPPVVGPNCNFDQLWVVGAGAVDAGWGWASPVQISCTGTGKYEGNIKLTNDAFRFFSDRTLEWGSPSFNYPYYANAGYTIDADLVNANDGDSNFRFAGTPGTYFLTIDDVNKTITLGPEQSQCEFDQLWLVGAGVPDAGWGWASPVALPCTGAGIYSGSVTFANDAFRFFTDRTLEWGSPSYNFPYFSNEGYTIDANFENANDGDSNVRFIGTPGTYTLTVNTVTKTITLN</sequence>
<name>A0A2S7W8U7_9FLAO</name>
<reference evidence="2 3" key="1">
    <citation type="submission" date="2016-12" db="EMBL/GenBank/DDBJ databases">
        <title>Trade-off between light-utilization and light-protection in marine flavobacteria.</title>
        <authorList>
            <person name="Kumagai Y."/>
            <person name="Yoshizawa S."/>
            <person name="Kogure K."/>
            <person name="Iwasaki W."/>
        </authorList>
    </citation>
    <scope>NUCLEOTIDE SEQUENCE [LARGE SCALE GENOMIC DNA]</scope>
    <source>
        <strain evidence="2 3">KCTC 22729</strain>
    </source>
</reference>
<comment type="caution">
    <text evidence="2">The sequence shown here is derived from an EMBL/GenBank/DDBJ whole genome shotgun (WGS) entry which is preliminary data.</text>
</comment>
<proteinExistence type="predicted"/>
<feature type="domain" description="SusE outer membrane protein" evidence="1">
    <location>
        <begin position="149"/>
        <end position="243"/>
    </location>
</feature>
<evidence type="ECO:0000313" key="3">
    <source>
        <dbReference type="Proteomes" id="UP000237608"/>
    </source>
</evidence>
<dbReference type="EMBL" id="MSCL01000001">
    <property type="protein sequence ID" value="PQJ74065.1"/>
    <property type="molecule type" value="Genomic_DNA"/>
</dbReference>
<dbReference type="Proteomes" id="UP000237608">
    <property type="component" value="Unassembled WGS sequence"/>
</dbReference>
<dbReference type="InterPro" id="IPR025970">
    <property type="entry name" value="SusE"/>
</dbReference>
<dbReference type="Pfam" id="PF14292">
    <property type="entry name" value="SusE"/>
    <property type="match status" value="2"/>
</dbReference>
<dbReference type="OrthoDB" id="975117at2"/>